<name>A0A0F9GPT9_9ZZZZ</name>
<gene>
    <name evidence="2" type="ORF">LCGC14_2094630</name>
</gene>
<accession>A0A0F9GPT9</accession>
<dbReference type="EMBL" id="LAZR01025585">
    <property type="protein sequence ID" value="KKL71465.1"/>
    <property type="molecule type" value="Genomic_DNA"/>
</dbReference>
<protein>
    <submittedName>
        <fullName evidence="2">Uncharacterized protein</fullName>
    </submittedName>
</protein>
<keyword evidence="1" id="KW-0472">Membrane</keyword>
<sequence>MVQSFGTHEHTLIGLAVVRIACSIGLRIKAQRDATIVGMYLMCSAWVLLHQYIALLSFRGEYQCNKSPMAVYHRATNGTAYNGRLSGPDYFNGSASPTLMSVRSSNNLAYLSAGKYR</sequence>
<proteinExistence type="predicted"/>
<keyword evidence="1" id="KW-1133">Transmembrane helix</keyword>
<reference evidence="2" key="1">
    <citation type="journal article" date="2015" name="Nature">
        <title>Complex archaea that bridge the gap between prokaryotes and eukaryotes.</title>
        <authorList>
            <person name="Spang A."/>
            <person name="Saw J.H."/>
            <person name="Jorgensen S.L."/>
            <person name="Zaremba-Niedzwiedzka K."/>
            <person name="Martijn J."/>
            <person name="Lind A.E."/>
            <person name="van Eijk R."/>
            <person name="Schleper C."/>
            <person name="Guy L."/>
            <person name="Ettema T.J."/>
        </authorList>
    </citation>
    <scope>NUCLEOTIDE SEQUENCE</scope>
</reference>
<organism evidence="2">
    <name type="scientific">marine sediment metagenome</name>
    <dbReference type="NCBI Taxonomy" id="412755"/>
    <lineage>
        <taxon>unclassified sequences</taxon>
        <taxon>metagenomes</taxon>
        <taxon>ecological metagenomes</taxon>
    </lineage>
</organism>
<evidence type="ECO:0000256" key="1">
    <source>
        <dbReference type="SAM" id="Phobius"/>
    </source>
</evidence>
<keyword evidence="1" id="KW-0812">Transmembrane</keyword>
<feature type="transmembrane region" description="Helical" evidence="1">
    <location>
        <begin position="36"/>
        <end position="58"/>
    </location>
</feature>
<comment type="caution">
    <text evidence="2">The sequence shown here is derived from an EMBL/GenBank/DDBJ whole genome shotgun (WGS) entry which is preliminary data.</text>
</comment>
<dbReference type="AlphaFoldDB" id="A0A0F9GPT9"/>
<evidence type="ECO:0000313" key="2">
    <source>
        <dbReference type="EMBL" id="KKL71465.1"/>
    </source>
</evidence>